<protein>
    <recommendedName>
        <fullName evidence="3">Ribbon-helix-helix protein CopG domain-containing protein</fullName>
    </recommendedName>
</protein>
<comment type="caution">
    <text evidence="1">The sequence shown here is derived from an EMBL/GenBank/DDBJ whole genome shotgun (WGS) entry which is preliminary data.</text>
</comment>
<organism evidence="1 2">
    <name type="scientific">Candidatus Curtissbacteria bacterium GW2011_GWA1_40_16</name>
    <dbReference type="NCBI Taxonomy" id="1618405"/>
    <lineage>
        <taxon>Bacteria</taxon>
        <taxon>Candidatus Curtissiibacteriota</taxon>
    </lineage>
</organism>
<accession>A0A0G0TS75</accession>
<evidence type="ECO:0000313" key="2">
    <source>
        <dbReference type="Proteomes" id="UP000034531"/>
    </source>
</evidence>
<sequence>MATVNISLPEKLKDEAQILIKGGFYSSFSDLVRDSIRQLVYKGKYDLWAQEAKNDLKSCKAKILRSPREIEDYMKSL</sequence>
<evidence type="ECO:0000313" key="1">
    <source>
        <dbReference type="EMBL" id="KKR49915.1"/>
    </source>
</evidence>
<dbReference type="GO" id="GO:0006355">
    <property type="term" value="P:regulation of DNA-templated transcription"/>
    <property type="evidence" value="ECO:0007669"/>
    <property type="project" value="InterPro"/>
</dbReference>
<gene>
    <name evidence="1" type="ORF">UT84_C0017G0003</name>
</gene>
<dbReference type="SUPFAM" id="SSF47598">
    <property type="entry name" value="Ribbon-helix-helix"/>
    <property type="match status" value="1"/>
</dbReference>
<proteinExistence type="predicted"/>
<name>A0A0G0TS75_9BACT</name>
<dbReference type="EMBL" id="LBYI01000017">
    <property type="protein sequence ID" value="KKR49915.1"/>
    <property type="molecule type" value="Genomic_DNA"/>
</dbReference>
<dbReference type="InterPro" id="IPR010985">
    <property type="entry name" value="Ribbon_hlx_hlx"/>
</dbReference>
<dbReference type="AlphaFoldDB" id="A0A0G0TS75"/>
<dbReference type="Proteomes" id="UP000034531">
    <property type="component" value="Unassembled WGS sequence"/>
</dbReference>
<dbReference type="CDD" id="cd22231">
    <property type="entry name" value="RHH_NikR_HicB-like"/>
    <property type="match status" value="1"/>
</dbReference>
<reference evidence="1 2" key="1">
    <citation type="journal article" date="2015" name="Nature">
        <title>rRNA introns, odd ribosomes, and small enigmatic genomes across a large radiation of phyla.</title>
        <authorList>
            <person name="Brown C.T."/>
            <person name="Hug L.A."/>
            <person name="Thomas B.C."/>
            <person name="Sharon I."/>
            <person name="Castelle C.J."/>
            <person name="Singh A."/>
            <person name="Wilkins M.J."/>
            <person name="Williams K.H."/>
            <person name="Banfield J.F."/>
        </authorList>
    </citation>
    <scope>NUCLEOTIDE SEQUENCE [LARGE SCALE GENOMIC DNA]</scope>
</reference>
<evidence type="ECO:0008006" key="3">
    <source>
        <dbReference type="Google" id="ProtNLM"/>
    </source>
</evidence>